<dbReference type="AlphaFoldDB" id="A0A2P2R1S2"/>
<evidence type="ECO:0000313" key="1">
    <source>
        <dbReference type="EMBL" id="MBX73064.1"/>
    </source>
</evidence>
<proteinExistence type="predicted"/>
<reference evidence="1" key="1">
    <citation type="submission" date="2018-02" db="EMBL/GenBank/DDBJ databases">
        <title>Rhizophora mucronata_Transcriptome.</title>
        <authorList>
            <person name="Meera S.P."/>
            <person name="Sreeshan A."/>
            <person name="Augustine A."/>
        </authorList>
    </citation>
    <scope>NUCLEOTIDE SEQUENCE</scope>
    <source>
        <tissue evidence="1">Leaf</tissue>
    </source>
</reference>
<dbReference type="EMBL" id="GGEC01092580">
    <property type="protein sequence ID" value="MBX73064.1"/>
    <property type="molecule type" value="Transcribed_RNA"/>
</dbReference>
<accession>A0A2P2R1S2</accession>
<protein>
    <submittedName>
        <fullName evidence="1">Uncharacterized protein</fullName>
    </submittedName>
</protein>
<name>A0A2P2R1S2_RHIMU</name>
<organism evidence="1">
    <name type="scientific">Rhizophora mucronata</name>
    <name type="common">Asiatic mangrove</name>
    <dbReference type="NCBI Taxonomy" id="61149"/>
    <lineage>
        <taxon>Eukaryota</taxon>
        <taxon>Viridiplantae</taxon>
        <taxon>Streptophyta</taxon>
        <taxon>Embryophyta</taxon>
        <taxon>Tracheophyta</taxon>
        <taxon>Spermatophyta</taxon>
        <taxon>Magnoliopsida</taxon>
        <taxon>eudicotyledons</taxon>
        <taxon>Gunneridae</taxon>
        <taxon>Pentapetalae</taxon>
        <taxon>rosids</taxon>
        <taxon>fabids</taxon>
        <taxon>Malpighiales</taxon>
        <taxon>Rhizophoraceae</taxon>
        <taxon>Rhizophora</taxon>
    </lineage>
</organism>
<sequence length="24" mass="3020">MAFFSNFLFFFFVCRDYKSPTIYQ</sequence>